<reference evidence="3" key="1">
    <citation type="journal article" date="2014" name="Int. J. Syst. Evol. Microbiol.">
        <title>Complete genome sequence of Corynebacterium casei LMG S-19264T (=DSM 44701T), isolated from a smear-ripened cheese.</title>
        <authorList>
            <consortium name="US DOE Joint Genome Institute (JGI-PGF)"/>
            <person name="Walter F."/>
            <person name="Albersmeier A."/>
            <person name="Kalinowski J."/>
            <person name="Ruckert C."/>
        </authorList>
    </citation>
    <scope>NUCLEOTIDE SEQUENCE</scope>
    <source>
        <strain evidence="3">CCM 7897</strain>
    </source>
</reference>
<dbReference type="GO" id="GO:0016787">
    <property type="term" value="F:hydrolase activity"/>
    <property type="evidence" value="ECO:0007669"/>
    <property type="project" value="UniProtKB-KW"/>
</dbReference>
<feature type="domain" description="AB hydrolase-1" evidence="2">
    <location>
        <begin position="35"/>
        <end position="263"/>
    </location>
</feature>
<accession>A0A917BYX5</accession>
<evidence type="ECO:0000259" key="2">
    <source>
        <dbReference type="Pfam" id="PF00561"/>
    </source>
</evidence>
<dbReference type="AlphaFoldDB" id="A0A917BYX5"/>
<gene>
    <name evidence="3" type="ORF">GCM10007301_24600</name>
</gene>
<dbReference type="PANTHER" id="PTHR43798:SF31">
    <property type="entry name" value="AB HYDROLASE SUPERFAMILY PROTEIN YCLE"/>
    <property type="match status" value="1"/>
</dbReference>
<dbReference type="PRINTS" id="PR00111">
    <property type="entry name" value="ABHYDROLASE"/>
</dbReference>
<dbReference type="EMBL" id="BMCT01000003">
    <property type="protein sequence ID" value="GGF63881.1"/>
    <property type="molecule type" value="Genomic_DNA"/>
</dbReference>
<protein>
    <submittedName>
        <fullName evidence="3">Alpha/beta hydrolase</fullName>
    </submittedName>
</protein>
<name>A0A917BYX5_9HYPH</name>
<keyword evidence="1 3" id="KW-0378">Hydrolase</keyword>
<dbReference type="InterPro" id="IPR029058">
    <property type="entry name" value="AB_hydrolase_fold"/>
</dbReference>
<evidence type="ECO:0000256" key="1">
    <source>
        <dbReference type="ARBA" id="ARBA00022801"/>
    </source>
</evidence>
<dbReference type="InterPro" id="IPR000073">
    <property type="entry name" value="AB_hydrolase_1"/>
</dbReference>
<dbReference type="InterPro" id="IPR050266">
    <property type="entry name" value="AB_hydrolase_sf"/>
</dbReference>
<dbReference type="SUPFAM" id="SSF53474">
    <property type="entry name" value="alpha/beta-Hydrolases"/>
    <property type="match status" value="1"/>
</dbReference>
<comment type="caution">
    <text evidence="3">The sequence shown here is derived from an EMBL/GenBank/DDBJ whole genome shotgun (WGS) entry which is preliminary data.</text>
</comment>
<dbReference type="RefSeq" id="WP_188578925.1">
    <property type="nucleotide sequence ID" value="NZ_BMCT01000003.1"/>
</dbReference>
<dbReference type="PANTHER" id="PTHR43798">
    <property type="entry name" value="MONOACYLGLYCEROL LIPASE"/>
    <property type="match status" value="1"/>
</dbReference>
<organism evidence="3 4">
    <name type="scientific">Azorhizobium oxalatiphilum</name>
    <dbReference type="NCBI Taxonomy" id="980631"/>
    <lineage>
        <taxon>Bacteria</taxon>
        <taxon>Pseudomonadati</taxon>
        <taxon>Pseudomonadota</taxon>
        <taxon>Alphaproteobacteria</taxon>
        <taxon>Hyphomicrobiales</taxon>
        <taxon>Xanthobacteraceae</taxon>
        <taxon>Azorhizobium</taxon>
    </lineage>
</organism>
<reference evidence="3" key="2">
    <citation type="submission" date="2020-09" db="EMBL/GenBank/DDBJ databases">
        <authorList>
            <person name="Sun Q."/>
            <person name="Sedlacek I."/>
        </authorList>
    </citation>
    <scope>NUCLEOTIDE SEQUENCE</scope>
    <source>
        <strain evidence="3">CCM 7897</strain>
    </source>
</reference>
<dbReference type="Proteomes" id="UP000606044">
    <property type="component" value="Unassembled WGS sequence"/>
</dbReference>
<sequence length="289" mass="30580">MAEPSFPGRARAPVALRGGALRGEIGYLRTGSGSPVVLIHGVGMNAEIWAPQIAALAAHHDVIAMDMPGHGGSLLPPADATLDDYADAVIGLLDALGLPQAALVGHSMGALVATHTALSHPARVSRLVAMNAVYCRPEAVKIAVRERAAELEEKGFSASIAPTMERWFGDPVPAHLVDVAAIASRALRTVDAEGYRRTYWLFATSDEAFADTLHTLAMPALFYTAEFDPNSSPAMSRQMAERAPQGRAEVLADARHMMALTHPDAVNASLIAFLNEADAGVQKLEPIKP</sequence>
<keyword evidence="4" id="KW-1185">Reference proteome</keyword>
<dbReference type="Gene3D" id="3.40.50.1820">
    <property type="entry name" value="alpha/beta hydrolase"/>
    <property type="match status" value="1"/>
</dbReference>
<evidence type="ECO:0000313" key="4">
    <source>
        <dbReference type="Proteomes" id="UP000606044"/>
    </source>
</evidence>
<evidence type="ECO:0000313" key="3">
    <source>
        <dbReference type="EMBL" id="GGF63881.1"/>
    </source>
</evidence>
<dbReference type="GO" id="GO:0016020">
    <property type="term" value="C:membrane"/>
    <property type="evidence" value="ECO:0007669"/>
    <property type="project" value="TreeGrafter"/>
</dbReference>
<dbReference type="Pfam" id="PF00561">
    <property type="entry name" value="Abhydrolase_1"/>
    <property type="match status" value="1"/>
</dbReference>
<proteinExistence type="predicted"/>